<name>A0A9X0W9P8_9GAMM</name>
<organism evidence="1 2">
    <name type="scientific">Lamprobacter modestohalophilus</name>
    <dbReference type="NCBI Taxonomy" id="1064514"/>
    <lineage>
        <taxon>Bacteria</taxon>
        <taxon>Pseudomonadati</taxon>
        <taxon>Pseudomonadota</taxon>
        <taxon>Gammaproteobacteria</taxon>
        <taxon>Chromatiales</taxon>
        <taxon>Chromatiaceae</taxon>
        <taxon>Lamprobacter</taxon>
    </lineage>
</organism>
<evidence type="ECO:0000313" key="1">
    <source>
        <dbReference type="EMBL" id="MBK1618873.1"/>
    </source>
</evidence>
<dbReference type="AlphaFoldDB" id="A0A9X0W9P8"/>
<gene>
    <name evidence="1" type="ORF">CKO42_10600</name>
</gene>
<comment type="caution">
    <text evidence="1">The sequence shown here is derived from an EMBL/GenBank/DDBJ whole genome shotgun (WGS) entry which is preliminary data.</text>
</comment>
<dbReference type="Proteomes" id="UP001138768">
    <property type="component" value="Unassembled WGS sequence"/>
</dbReference>
<proteinExistence type="predicted"/>
<dbReference type="Pfam" id="PF20126">
    <property type="entry name" value="TumE"/>
    <property type="match status" value="1"/>
</dbReference>
<protein>
    <submittedName>
        <fullName evidence="1">Uncharacterized protein</fullName>
    </submittedName>
</protein>
<accession>A0A9X0W9P8</accession>
<evidence type="ECO:0000313" key="2">
    <source>
        <dbReference type="Proteomes" id="UP001138768"/>
    </source>
</evidence>
<reference evidence="1 2" key="1">
    <citation type="journal article" date="2020" name="Microorganisms">
        <title>Osmotic Adaptation and Compatible Solute Biosynthesis of Phototrophic Bacteria as Revealed from Genome Analyses.</title>
        <authorList>
            <person name="Imhoff J.F."/>
            <person name="Rahn T."/>
            <person name="Kunzel S."/>
            <person name="Keller A."/>
            <person name="Neulinger S.C."/>
        </authorList>
    </citation>
    <scope>NUCLEOTIDE SEQUENCE [LARGE SCALE GENOMIC DNA]</scope>
    <source>
        <strain evidence="1 2">DSM 25653</strain>
    </source>
</reference>
<dbReference type="EMBL" id="NRRY01000014">
    <property type="protein sequence ID" value="MBK1618873.1"/>
    <property type="molecule type" value="Genomic_DNA"/>
</dbReference>
<dbReference type="InterPro" id="IPR045397">
    <property type="entry name" value="TumE-like"/>
</dbReference>
<keyword evidence="2" id="KW-1185">Reference proteome</keyword>
<sequence>MRSLETHSCVSAYEVQVYRHWSVGFYFKLKVNLIDGSELHAREYLDADERDYSFHWQTAEGQLISRWDNAPHHRMVATYPHHRHTEDGIIESTGITLDAVLEVIQSQLCLTPKPPHGLG</sequence>